<dbReference type="VEuPathDB" id="TriTrypDB:LPAL13_300012100"/>
<organism evidence="1 2">
    <name type="scientific">Leishmania panamensis</name>
    <dbReference type="NCBI Taxonomy" id="5679"/>
    <lineage>
        <taxon>Eukaryota</taxon>
        <taxon>Discoba</taxon>
        <taxon>Euglenozoa</taxon>
        <taxon>Kinetoplastea</taxon>
        <taxon>Metakinetoplastina</taxon>
        <taxon>Trypanosomatida</taxon>
        <taxon>Trypanosomatidae</taxon>
        <taxon>Leishmaniinae</taxon>
        <taxon>Leishmania</taxon>
        <taxon>Leishmania guyanensis species complex</taxon>
    </lineage>
</organism>
<dbReference type="eggNOG" id="ENOG502RXEG">
    <property type="taxonomic scope" value="Eukaryota"/>
</dbReference>
<dbReference type="KEGG" id="lpan:LPMP_300670"/>
<dbReference type="EMBL" id="CP009399">
    <property type="protein sequence ID" value="AIO00302.1"/>
    <property type="molecule type" value="Genomic_DNA"/>
</dbReference>
<dbReference type="OrthoDB" id="241322at2759"/>
<reference evidence="1 2" key="1">
    <citation type="journal article" date="2015" name="Sci. Rep.">
        <title>The genome of Leishmania panamensis: insights into genomics of the L. (Viannia) subgenus.</title>
        <authorList>
            <person name="Llanes A."/>
            <person name="Restrepo C.M."/>
            <person name="Vecchio G.D."/>
            <person name="Anguizola F.J."/>
            <person name="Lleonart R."/>
        </authorList>
    </citation>
    <scope>NUCLEOTIDE SEQUENCE [LARGE SCALE GENOMIC DNA]</scope>
    <source>
        <strain evidence="1 2">MHOM/PA/94/PSC-1</strain>
    </source>
</reference>
<dbReference type="AlphaFoldDB" id="A0A088SES9"/>
<name>A0A088SES9_LEIPA</name>
<proteinExistence type="predicted"/>
<accession>A0A088SES9</accession>
<evidence type="ECO:0000313" key="1">
    <source>
        <dbReference type="EMBL" id="AIO00302.1"/>
    </source>
</evidence>
<protein>
    <submittedName>
        <fullName evidence="1">Uncharacterized protein</fullName>
    </submittedName>
</protein>
<keyword evidence="2" id="KW-1185">Reference proteome</keyword>
<dbReference type="RefSeq" id="XP_010701102.1">
    <property type="nucleotide sequence ID" value="XM_010702800.1"/>
</dbReference>
<dbReference type="VEuPathDB" id="TriTrypDB:LPMP_300670"/>
<evidence type="ECO:0000313" key="2">
    <source>
        <dbReference type="Proteomes" id="UP000063063"/>
    </source>
</evidence>
<sequence length="397" mass="45818">MLRRTSHRLLGYTPINPDTSPMLMYSQCHWHYNLPQGMERPSSVNRSLPAPYQPHHSSVNKYRGVWISTEMHPAFLVGLEPQLKKLPHGRAVPHTPVAEVIDEFERFSPLIDDAAARDGWLAKIFQHCAFQRSGTEAMALWNKHCAPRFMRDDSTSAPPLPLVQAVLFCCSKSDNTEWRPIFTKCLKDGWNYTPSFDTPQWSYLLKSLGRQGDEAGVRLVLEEMADVQADLDRVEARSLVYALNAVHDKAIYNYVKKYLFHFGERKVKFLRITYADLRGHGAEKLRVPLKENDSMFYHVCWHASIRQPRQFSPRQLYFDYTPSHLAASGHSSNAKVDGIVKDKIEKWKAEGLLPEDYVHEDRVYDRTAAFKSVARQEKWKKVPRIVKSKRFGYSGEP</sequence>
<gene>
    <name evidence="1" type="ORF">LPMP_300670</name>
</gene>
<dbReference type="GeneID" id="22577121"/>
<dbReference type="Proteomes" id="UP000063063">
    <property type="component" value="Chromosome 30"/>
</dbReference>